<reference evidence="2 3" key="1">
    <citation type="submission" date="2024-01" db="EMBL/GenBank/DDBJ databases">
        <title>The genomes of 5 underutilized Papilionoideae crops provide insights into root nodulation and disease resistanc.</title>
        <authorList>
            <person name="Yuan L."/>
        </authorList>
    </citation>
    <scope>NUCLEOTIDE SEQUENCE [LARGE SCALE GENOMIC DNA]</scope>
    <source>
        <strain evidence="2">ZHUSHIDOU_FW_LH</strain>
        <tissue evidence="2">Leaf</tissue>
    </source>
</reference>
<dbReference type="EMBL" id="JAYWIO010000003">
    <property type="protein sequence ID" value="KAK7276252.1"/>
    <property type="molecule type" value="Genomic_DNA"/>
</dbReference>
<keyword evidence="3" id="KW-1185">Reference proteome</keyword>
<dbReference type="PANTHER" id="PTHR31589">
    <property type="entry name" value="PROTEIN, PUTATIVE (DUF239)-RELATED-RELATED"/>
    <property type="match status" value="1"/>
</dbReference>
<dbReference type="Proteomes" id="UP001372338">
    <property type="component" value="Unassembled WGS sequence"/>
</dbReference>
<sequence length="336" mass="37268">MMQITYKEDLELERQLKLINKLPIKSIQKKPSFRHTKAKANINDSPGKQVRFEKVLCPTGTVPIRRTTREDLIRANSSLNTEILAEDSPGTHVAEVIPTNEKTFYGVKGVTSVWNPKVNKDQTSAGHLWVQKGEGDGLNKIIIGWHVSPQLYGDDGTYIYSRWTSDNFKSTGCYNVRCSGFVQTSEVYIGARIPETSVYGGVSAELAIYLSQDPITKNWWVNLVNTDVGYFPAALFSNLDSGDQVGWGGKTTTSTSTSSPPMGSGHFPDDDYVHACYFIHIAYQNETSREHDYSPQVYEAKQISDKENCYGIAYYGNQLGRAGFALQYGGPGGACN</sequence>
<dbReference type="InterPro" id="IPR053168">
    <property type="entry name" value="Glutamic_endopeptidase"/>
</dbReference>
<evidence type="ECO:0000313" key="2">
    <source>
        <dbReference type="EMBL" id="KAK7276252.1"/>
    </source>
</evidence>
<protein>
    <recommendedName>
        <fullName evidence="1">Neprosin PEP catalytic domain-containing protein</fullName>
    </recommendedName>
</protein>
<dbReference type="Gene3D" id="3.90.1320.10">
    <property type="entry name" value="Outer-capsid protein sigma 3, large lobe"/>
    <property type="match status" value="1"/>
</dbReference>
<name>A0AAN9FH03_CROPI</name>
<dbReference type="PROSITE" id="PS52045">
    <property type="entry name" value="NEPROSIN_PEP_CD"/>
    <property type="match status" value="1"/>
</dbReference>
<proteinExistence type="predicted"/>
<feature type="domain" description="Neprosin PEP catalytic" evidence="1">
    <location>
        <begin position="84"/>
        <end position="336"/>
    </location>
</feature>
<dbReference type="AlphaFoldDB" id="A0AAN9FH03"/>
<evidence type="ECO:0000259" key="1">
    <source>
        <dbReference type="PROSITE" id="PS52045"/>
    </source>
</evidence>
<organism evidence="2 3">
    <name type="scientific">Crotalaria pallida</name>
    <name type="common">Smooth rattlebox</name>
    <name type="synonym">Crotalaria striata</name>
    <dbReference type="NCBI Taxonomy" id="3830"/>
    <lineage>
        <taxon>Eukaryota</taxon>
        <taxon>Viridiplantae</taxon>
        <taxon>Streptophyta</taxon>
        <taxon>Embryophyta</taxon>
        <taxon>Tracheophyta</taxon>
        <taxon>Spermatophyta</taxon>
        <taxon>Magnoliopsida</taxon>
        <taxon>eudicotyledons</taxon>
        <taxon>Gunneridae</taxon>
        <taxon>Pentapetalae</taxon>
        <taxon>rosids</taxon>
        <taxon>fabids</taxon>
        <taxon>Fabales</taxon>
        <taxon>Fabaceae</taxon>
        <taxon>Papilionoideae</taxon>
        <taxon>50 kb inversion clade</taxon>
        <taxon>genistoids sensu lato</taxon>
        <taxon>core genistoids</taxon>
        <taxon>Crotalarieae</taxon>
        <taxon>Crotalaria</taxon>
    </lineage>
</organism>
<dbReference type="Pfam" id="PF03080">
    <property type="entry name" value="Neprosin"/>
    <property type="match status" value="1"/>
</dbReference>
<accession>A0AAN9FH03</accession>
<evidence type="ECO:0000313" key="3">
    <source>
        <dbReference type="Proteomes" id="UP001372338"/>
    </source>
</evidence>
<dbReference type="PANTHER" id="PTHR31589:SF223">
    <property type="entry name" value="PROTEIN, PUTATIVE (DUF239)-RELATED"/>
    <property type="match status" value="1"/>
</dbReference>
<comment type="caution">
    <text evidence="2">The sequence shown here is derived from an EMBL/GenBank/DDBJ whole genome shotgun (WGS) entry which is preliminary data.</text>
</comment>
<dbReference type="InterPro" id="IPR004314">
    <property type="entry name" value="Neprosin"/>
</dbReference>
<gene>
    <name evidence="2" type="ORF">RIF29_17390</name>
</gene>